<protein>
    <submittedName>
        <fullName evidence="1">Uncharacterized protein</fullName>
    </submittedName>
</protein>
<evidence type="ECO:0000313" key="2">
    <source>
        <dbReference type="Proteomes" id="UP001150942"/>
    </source>
</evidence>
<comment type="caution">
    <text evidence="1">The sequence shown here is derived from an EMBL/GenBank/DDBJ whole genome shotgun (WGS) entry which is preliminary data.</text>
</comment>
<dbReference type="AlphaFoldDB" id="A0A9W9MKH6"/>
<organism evidence="1 2">
    <name type="scientific">Penicillium cf. viridicatum</name>
    <dbReference type="NCBI Taxonomy" id="2972119"/>
    <lineage>
        <taxon>Eukaryota</taxon>
        <taxon>Fungi</taxon>
        <taxon>Dikarya</taxon>
        <taxon>Ascomycota</taxon>
        <taxon>Pezizomycotina</taxon>
        <taxon>Eurotiomycetes</taxon>
        <taxon>Eurotiomycetidae</taxon>
        <taxon>Eurotiales</taxon>
        <taxon>Aspergillaceae</taxon>
        <taxon>Penicillium</taxon>
    </lineage>
</organism>
<reference evidence="1" key="2">
    <citation type="journal article" date="2023" name="IMA Fungus">
        <title>Comparative genomic study of the Penicillium genus elucidates a diverse pangenome and 15 lateral gene transfer events.</title>
        <authorList>
            <person name="Petersen C."/>
            <person name="Sorensen T."/>
            <person name="Nielsen M.R."/>
            <person name="Sondergaard T.E."/>
            <person name="Sorensen J.L."/>
            <person name="Fitzpatrick D.A."/>
            <person name="Frisvad J.C."/>
            <person name="Nielsen K.L."/>
        </authorList>
    </citation>
    <scope>NUCLEOTIDE SEQUENCE</scope>
    <source>
        <strain evidence="1">IBT 20477</strain>
    </source>
</reference>
<evidence type="ECO:0000313" key="1">
    <source>
        <dbReference type="EMBL" id="KAJ5202995.1"/>
    </source>
</evidence>
<gene>
    <name evidence="1" type="ORF">N7449_005074</name>
</gene>
<dbReference type="Proteomes" id="UP001150942">
    <property type="component" value="Unassembled WGS sequence"/>
</dbReference>
<name>A0A9W9MKH6_9EURO</name>
<keyword evidence="2" id="KW-1185">Reference proteome</keyword>
<dbReference type="EMBL" id="JAPQKQ010000003">
    <property type="protein sequence ID" value="KAJ5202995.1"/>
    <property type="molecule type" value="Genomic_DNA"/>
</dbReference>
<reference evidence="1" key="1">
    <citation type="submission" date="2022-11" db="EMBL/GenBank/DDBJ databases">
        <authorList>
            <person name="Petersen C."/>
        </authorList>
    </citation>
    <scope>NUCLEOTIDE SEQUENCE</scope>
    <source>
        <strain evidence="1">IBT 20477</strain>
    </source>
</reference>
<proteinExistence type="predicted"/>
<accession>A0A9W9MKH6</accession>
<sequence length="67" mass="7480">MRNKPTMPSAFLSVLRGRVVGKPTYRIWYIMLRVESSTKRPELELTASGVSGIPRGISRAEWASSLS</sequence>